<gene>
    <name evidence="4" type="ORF">MNBD_ALPHA09-207</name>
</gene>
<evidence type="ECO:0000313" key="4">
    <source>
        <dbReference type="EMBL" id="VAW16389.1"/>
    </source>
</evidence>
<name>A0A3B0TW58_9ZZZZ</name>
<evidence type="ECO:0000256" key="3">
    <source>
        <dbReference type="ARBA" id="ARBA00022729"/>
    </source>
</evidence>
<sequence length="447" mass="49245">MKLKSLFGSVALAATLALGAGQANAQAWTLEDAAKPYAGTSVDVVFLLRPGYEAAEKMLPEFEKKTGIKINIVKHPYENALGEQVRDFVAGGDFDIALIDLVWIGNFAENEWIVPIDKFTSNPKLKDPELDIDDFFPLVLDAFGGWNGKIYGLPFDNYSGLLFYNKCMLKDAGFDGPPKTWTELKDVYGPALTKDGKYAFALQSKRNETQSADSFARMLWPFGGSFLDANFRSNLLSKESQAGLKFRQDLMKYMPEGIVSWDHAETVNGLGQGDVAMITEWSAFYSTLKSPETSKVADCLAIAPEPMGPAGRKPALGGFSLAVTSQAGEKEQAAAWLFIQWVTSKANALRYLEMGGVPARQSVYKLPGVAEKYDFVPALVESWQDGVPEFRPRFAEWPEITEIVQEWGTKIMLGDVTTEEGAKILGERMEAVLEKAGYYSGKKPLAQ</sequence>
<comment type="similarity">
    <text evidence="1">Belongs to the bacterial solute-binding protein 1 family.</text>
</comment>
<proteinExistence type="inferred from homology"/>
<dbReference type="AlphaFoldDB" id="A0A3B0TW58"/>
<dbReference type="PANTHER" id="PTHR43649">
    <property type="entry name" value="ARABINOSE-BINDING PROTEIN-RELATED"/>
    <property type="match status" value="1"/>
</dbReference>
<dbReference type="EMBL" id="UOEM01000097">
    <property type="protein sequence ID" value="VAW16389.1"/>
    <property type="molecule type" value="Genomic_DNA"/>
</dbReference>
<keyword evidence="3" id="KW-0732">Signal</keyword>
<dbReference type="InterPro" id="IPR006059">
    <property type="entry name" value="SBP"/>
</dbReference>
<reference evidence="4" key="1">
    <citation type="submission" date="2018-06" db="EMBL/GenBank/DDBJ databases">
        <authorList>
            <person name="Zhirakovskaya E."/>
        </authorList>
    </citation>
    <scope>NUCLEOTIDE SEQUENCE</scope>
</reference>
<dbReference type="SUPFAM" id="SSF53850">
    <property type="entry name" value="Periplasmic binding protein-like II"/>
    <property type="match status" value="1"/>
</dbReference>
<dbReference type="CDD" id="cd13585">
    <property type="entry name" value="PBP2_TMBP_like"/>
    <property type="match status" value="1"/>
</dbReference>
<evidence type="ECO:0000256" key="2">
    <source>
        <dbReference type="ARBA" id="ARBA00022448"/>
    </source>
</evidence>
<dbReference type="InterPro" id="IPR050490">
    <property type="entry name" value="Bact_solute-bd_prot1"/>
</dbReference>
<dbReference type="Pfam" id="PF13416">
    <property type="entry name" value="SBP_bac_8"/>
    <property type="match status" value="1"/>
</dbReference>
<dbReference type="Gene3D" id="3.40.190.10">
    <property type="entry name" value="Periplasmic binding protein-like II"/>
    <property type="match status" value="2"/>
</dbReference>
<protein>
    <submittedName>
        <fullName evidence="4">Various polyols ABC transporter, substrate-binding protein</fullName>
    </submittedName>
</protein>
<evidence type="ECO:0000256" key="1">
    <source>
        <dbReference type="ARBA" id="ARBA00008520"/>
    </source>
</evidence>
<keyword evidence="2" id="KW-0813">Transport</keyword>
<organism evidence="4">
    <name type="scientific">hydrothermal vent metagenome</name>
    <dbReference type="NCBI Taxonomy" id="652676"/>
    <lineage>
        <taxon>unclassified sequences</taxon>
        <taxon>metagenomes</taxon>
        <taxon>ecological metagenomes</taxon>
    </lineage>
</organism>
<accession>A0A3B0TW58</accession>
<dbReference type="PANTHER" id="PTHR43649:SF34">
    <property type="entry name" value="ABC TRANSPORTER PERIPLASMIC-BINDING PROTEIN YCJN-RELATED"/>
    <property type="match status" value="1"/>
</dbReference>